<dbReference type="EMBL" id="SRMF01000012">
    <property type="protein sequence ID" value="TGG90674.1"/>
    <property type="molecule type" value="Genomic_DNA"/>
</dbReference>
<dbReference type="OrthoDB" id="5786500at2"/>
<evidence type="ECO:0008006" key="3">
    <source>
        <dbReference type="Google" id="ProtNLM"/>
    </source>
</evidence>
<evidence type="ECO:0000313" key="2">
    <source>
        <dbReference type="Proteomes" id="UP000297475"/>
    </source>
</evidence>
<proteinExistence type="predicted"/>
<keyword evidence="2" id="KW-1185">Reference proteome</keyword>
<dbReference type="Proteomes" id="UP000297475">
    <property type="component" value="Unassembled WGS sequence"/>
</dbReference>
<comment type="caution">
    <text evidence="1">The sequence shown here is derived from an EMBL/GenBank/DDBJ whole genome shotgun (WGS) entry which is preliminary data.</text>
</comment>
<organism evidence="1 2">
    <name type="scientific">Natronospirillum operosum</name>
    <dbReference type="NCBI Taxonomy" id="2759953"/>
    <lineage>
        <taxon>Bacteria</taxon>
        <taxon>Pseudomonadati</taxon>
        <taxon>Pseudomonadota</taxon>
        <taxon>Gammaproteobacteria</taxon>
        <taxon>Oceanospirillales</taxon>
        <taxon>Natronospirillaceae</taxon>
        <taxon>Natronospirillum</taxon>
    </lineage>
</organism>
<accession>A0A4Z0W6P2</accession>
<name>A0A4Z0W6P2_9GAMM</name>
<gene>
    <name evidence="1" type="ORF">E4656_17875</name>
</gene>
<evidence type="ECO:0000313" key="1">
    <source>
        <dbReference type="EMBL" id="TGG90674.1"/>
    </source>
</evidence>
<dbReference type="AlphaFoldDB" id="A0A4Z0W6P2"/>
<sequence length="99" mass="11104">MLGLLTACADPVMERSLDRLVTYQSGYNGRDVITEGTVRMFDDPLHYWIEDAQLNRVAIEPAALVADHVGERVRVQGRFMVNRDGGRLIRASEVTLAED</sequence>
<reference evidence="1 2" key="1">
    <citation type="submission" date="2019-04" db="EMBL/GenBank/DDBJ databases">
        <title>Natronospirillum operosus gen. nov., sp. nov., a haloalkaliphilic satellite isolated from decaying biomass of laboratory culture of cyanobacterium Geitlerinema sp. and proposal of Natronospirillaceae fam. nov. and Saccharospirillaceae fam. nov.</title>
        <authorList>
            <person name="Kevbrin V."/>
            <person name="Boltyanskaya Y."/>
            <person name="Koziaeva V."/>
            <person name="Grouzdev D.S."/>
            <person name="Park M."/>
            <person name="Cho J."/>
        </authorList>
    </citation>
    <scope>NUCLEOTIDE SEQUENCE [LARGE SCALE GENOMIC DNA]</scope>
    <source>
        <strain evidence="1 2">G-116</strain>
    </source>
</reference>
<protein>
    <recommendedName>
        <fullName evidence="3">Glucose-inhibited division protein B</fullName>
    </recommendedName>
</protein>